<dbReference type="WBParaSite" id="L893_g28317.t1">
    <property type="protein sequence ID" value="L893_g28317.t1"/>
    <property type="gene ID" value="L893_g28317"/>
</dbReference>
<name>A0A1I7ZPS3_9BILA</name>
<evidence type="ECO:0000256" key="1">
    <source>
        <dbReference type="SAM" id="MobiDB-lite"/>
    </source>
</evidence>
<organism evidence="2 3">
    <name type="scientific">Steinernema glaseri</name>
    <dbReference type="NCBI Taxonomy" id="37863"/>
    <lineage>
        <taxon>Eukaryota</taxon>
        <taxon>Metazoa</taxon>
        <taxon>Ecdysozoa</taxon>
        <taxon>Nematoda</taxon>
        <taxon>Chromadorea</taxon>
        <taxon>Rhabditida</taxon>
        <taxon>Tylenchina</taxon>
        <taxon>Panagrolaimomorpha</taxon>
        <taxon>Strongyloidoidea</taxon>
        <taxon>Steinernematidae</taxon>
        <taxon>Steinernema</taxon>
    </lineage>
</organism>
<sequence length="252" mass="28411">MSGYANQVLNAVIGERDPSDYGLKNIPTVCSRGRARASKAFHGERLRADPDRPLETTTAAGVDRIAARTSERFLVRLRYPRKHLTEFTRRPRRLMELLFSGGKPFGDERPGRKGNPSCNETRNKDVRSSNLQRAMQGVDSIRSHGQHTKDREALLWSVLSEFKISPLHVPLPRSACCKDKINLLSKLLHLNGYEIRRAPSFVFYGLPLHGHFVFRNAETIKLTAKVLPLGAASPLMEFQRDLLYPRAGNAPE</sequence>
<dbReference type="AlphaFoldDB" id="A0A1I7ZPS3"/>
<reference evidence="3" key="1">
    <citation type="submission" date="2016-11" db="UniProtKB">
        <authorList>
            <consortium name="WormBaseParasite"/>
        </authorList>
    </citation>
    <scope>IDENTIFICATION</scope>
</reference>
<dbReference type="Proteomes" id="UP000095287">
    <property type="component" value="Unplaced"/>
</dbReference>
<proteinExistence type="predicted"/>
<evidence type="ECO:0000313" key="2">
    <source>
        <dbReference type="Proteomes" id="UP000095287"/>
    </source>
</evidence>
<accession>A0A1I7ZPS3</accession>
<keyword evidence="2" id="KW-1185">Reference proteome</keyword>
<evidence type="ECO:0000313" key="3">
    <source>
        <dbReference type="WBParaSite" id="L893_g28317.t1"/>
    </source>
</evidence>
<feature type="region of interest" description="Disordered" evidence="1">
    <location>
        <begin position="100"/>
        <end position="130"/>
    </location>
</feature>
<protein>
    <submittedName>
        <fullName evidence="3">Uncharacterized protein</fullName>
    </submittedName>
</protein>